<feature type="transmembrane region" description="Helical" evidence="7">
    <location>
        <begin position="164"/>
        <end position="184"/>
    </location>
</feature>
<feature type="transmembrane region" description="Helical" evidence="7">
    <location>
        <begin position="124"/>
        <end position="143"/>
    </location>
</feature>
<feature type="transmembrane region" description="Helical" evidence="7">
    <location>
        <begin position="399"/>
        <end position="415"/>
    </location>
</feature>
<evidence type="ECO:0000256" key="3">
    <source>
        <dbReference type="ARBA" id="ARBA00022475"/>
    </source>
</evidence>
<dbReference type="Pfam" id="PF07690">
    <property type="entry name" value="MFS_1"/>
    <property type="match status" value="1"/>
</dbReference>
<comment type="caution">
    <text evidence="8">The sequence shown here is derived from an EMBL/GenBank/DDBJ whole genome shotgun (WGS) entry which is preliminary data.</text>
</comment>
<organism evidence="8 9">
    <name type="scientific">Staphylococcus pseudintermedius</name>
    <dbReference type="NCBI Taxonomy" id="283734"/>
    <lineage>
        <taxon>Bacteria</taxon>
        <taxon>Bacillati</taxon>
        <taxon>Bacillota</taxon>
        <taxon>Bacilli</taxon>
        <taxon>Bacillales</taxon>
        <taxon>Staphylococcaceae</taxon>
        <taxon>Staphylococcus</taxon>
        <taxon>Staphylococcus intermedius group</taxon>
    </lineage>
</organism>
<feature type="transmembrane region" description="Helical" evidence="7">
    <location>
        <begin position="304"/>
        <end position="323"/>
    </location>
</feature>
<feature type="transmembrane region" description="Helical" evidence="7">
    <location>
        <begin position="190"/>
        <end position="209"/>
    </location>
</feature>
<sequence>MITPHIFYRIFRIKYFLFFCFDIFYSKPDNIMYNIIELLCFDTLSTFMSSIFSFACSFYILTLTGSASLFGTYLGAIAMIETLALPLIGTFIDRVAHKRLLMIGQSISTGILLLLFAFTENIPMIFMTMIVLVFVDMIVSSIVSSNLQLISGEYLEKLNSYRQIVTSASGILSPILGGLLVAILSIQNIALINSVTEFLCLLLLPLLTFKNAGVVQQQQTFFQNFKAGFKYIARFNNLKAITVTAAFVNFLITAIMIGVPFMILQQLHLTSKHLGLFEIIFSGSVLASGLFFSIYTLKNHYKRYISTSITILAFVLVAFGLAPMFQEQLWLSFGIIAFATIVAEFAVNLNNIPLQILLQKEVEERYKTRVFALLGSLSMRLRTAALVFFGFVIPLHTTLAFVISGVVLLWVLLYFRKRYAENTSIFE</sequence>
<feature type="transmembrane region" description="Helical" evidence="7">
    <location>
        <begin position="240"/>
        <end position="263"/>
    </location>
</feature>
<dbReference type="CDD" id="cd06173">
    <property type="entry name" value="MFS_MefA_like"/>
    <property type="match status" value="1"/>
</dbReference>
<keyword evidence="4 7" id="KW-0812">Transmembrane</keyword>
<reference evidence="9" key="1">
    <citation type="journal article" date="2018" name="Vet. Microbiol.">
        <title>Molecular epidemiology of methicillin-resistant staphylococci amongst veterinary personnel, personnel-owned pets, patients and the hospital environment of two companion animal veterinary hospitals.</title>
        <authorList>
            <person name="Worthing K.A."/>
            <person name="Brown J."/>
            <person name="Gerber L."/>
            <person name="Abraham S."/>
            <person name="Trott D."/>
            <person name="Norris J.M."/>
        </authorList>
    </citation>
    <scope>NUCLEOTIDE SEQUENCE [LARGE SCALE GENOMIC DNA]</scope>
    <source>
        <strain evidence="9">ST496-2</strain>
    </source>
</reference>
<dbReference type="GO" id="GO:0022857">
    <property type="term" value="F:transmembrane transporter activity"/>
    <property type="evidence" value="ECO:0007669"/>
    <property type="project" value="InterPro"/>
</dbReference>
<dbReference type="SUPFAM" id="SSF103473">
    <property type="entry name" value="MFS general substrate transporter"/>
    <property type="match status" value="1"/>
</dbReference>
<evidence type="ECO:0000256" key="1">
    <source>
        <dbReference type="ARBA" id="ARBA00004651"/>
    </source>
</evidence>
<protein>
    <submittedName>
        <fullName evidence="8">MFS transporter</fullName>
    </submittedName>
</protein>
<keyword evidence="5 7" id="KW-1133">Transmembrane helix</keyword>
<keyword evidence="2" id="KW-0813">Transport</keyword>
<feature type="transmembrane region" description="Helical" evidence="7">
    <location>
        <begin position="67"/>
        <end position="88"/>
    </location>
</feature>
<dbReference type="RefSeq" id="WP_115821311.1">
    <property type="nucleotide sequence ID" value="NZ_QQPB01000037.1"/>
</dbReference>
<gene>
    <name evidence="8" type="ORF">DV961_10720</name>
</gene>
<feature type="transmembrane region" description="Helical" evidence="7">
    <location>
        <begin position="275"/>
        <end position="297"/>
    </location>
</feature>
<feature type="transmembrane region" description="Helical" evidence="7">
    <location>
        <begin position="329"/>
        <end position="349"/>
    </location>
</feature>
<dbReference type="InterPro" id="IPR011701">
    <property type="entry name" value="MFS"/>
</dbReference>
<keyword evidence="6 7" id="KW-0472">Membrane</keyword>
<comment type="subcellular location">
    <subcellularLocation>
        <location evidence="1">Cell membrane</location>
        <topology evidence="1">Multi-pass membrane protein</topology>
    </subcellularLocation>
</comment>
<dbReference type="EMBL" id="QQPC01000074">
    <property type="protein sequence ID" value="REA80584.1"/>
    <property type="molecule type" value="Genomic_DNA"/>
</dbReference>
<dbReference type="PANTHER" id="PTHR43266">
    <property type="entry name" value="MACROLIDE-EFFLUX PROTEIN"/>
    <property type="match status" value="1"/>
</dbReference>
<proteinExistence type="predicted"/>
<feature type="transmembrane region" description="Helical" evidence="7">
    <location>
        <begin position="38"/>
        <end position="61"/>
    </location>
</feature>
<evidence type="ECO:0000256" key="5">
    <source>
        <dbReference type="ARBA" id="ARBA00022989"/>
    </source>
</evidence>
<dbReference type="OrthoDB" id="2414273at2"/>
<feature type="transmembrane region" description="Helical" evidence="7">
    <location>
        <begin position="100"/>
        <end position="118"/>
    </location>
</feature>
<name>A0A3D8YKY1_STAPS</name>
<evidence type="ECO:0000313" key="9">
    <source>
        <dbReference type="Proteomes" id="UP000256409"/>
    </source>
</evidence>
<dbReference type="Gene3D" id="1.20.1250.20">
    <property type="entry name" value="MFS general substrate transporter like domains"/>
    <property type="match status" value="1"/>
</dbReference>
<evidence type="ECO:0000313" key="8">
    <source>
        <dbReference type="EMBL" id="REA80584.1"/>
    </source>
</evidence>
<evidence type="ECO:0000256" key="4">
    <source>
        <dbReference type="ARBA" id="ARBA00022692"/>
    </source>
</evidence>
<accession>A0A3D8YKY1</accession>
<feature type="transmembrane region" description="Helical" evidence="7">
    <location>
        <begin position="370"/>
        <end position="393"/>
    </location>
</feature>
<dbReference type="AlphaFoldDB" id="A0A3D8YKY1"/>
<dbReference type="GO" id="GO:0005886">
    <property type="term" value="C:plasma membrane"/>
    <property type="evidence" value="ECO:0007669"/>
    <property type="project" value="UniProtKB-SubCell"/>
</dbReference>
<keyword evidence="3" id="KW-1003">Cell membrane</keyword>
<dbReference type="InterPro" id="IPR036259">
    <property type="entry name" value="MFS_trans_sf"/>
</dbReference>
<evidence type="ECO:0000256" key="2">
    <source>
        <dbReference type="ARBA" id="ARBA00022448"/>
    </source>
</evidence>
<evidence type="ECO:0000256" key="7">
    <source>
        <dbReference type="SAM" id="Phobius"/>
    </source>
</evidence>
<dbReference type="PANTHER" id="PTHR43266:SF2">
    <property type="entry name" value="MAJOR FACILITATOR SUPERFAMILY (MFS) PROFILE DOMAIN-CONTAINING PROTEIN"/>
    <property type="match status" value="1"/>
</dbReference>
<evidence type="ECO:0000256" key="6">
    <source>
        <dbReference type="ARBA" id="ARBA00023136"/>
    </source>
</evidence>
<dbReference type="Proteomes" id="UP000256409">
    <property type="component" value="Unassembled WGS sequence"/>
</dbReference>